<keyword evidence="1" id="KW-0472">Membrane</keyword>
<comment type="caution">
    <text evidence="2">The sequence shown here is derived from an EMBL/GenBank/DDBJ whole genome shotgun (WGS) entry which is preliminary data.</text>
</comment>
<keyword evidence="3" id="KW-1185">Reference proteome</keyword>
<organism evidence="2 3">
    <name type="scientific">Glycomyces endophyticus</name>
    <dbReference type="NCBI Taxonomy" id="480996"/>
    <lineage>
        <taxon>Bacteria</taxon>
        <taxon>Bacillati</taxon>
        <taxon>Actinomycetota</taxon>
        <taxon>Actinomycetes</taxon>
        <taxon>Glycomycetales</taxon>
        <taxon>Glycomycetaceae</taxon>
        <taxon>Glycomyces</taxon>
    </lineage>
</organism>
<gene>
    <name evidence="2" type="ORF">GCM10009830_37490</name>
</gene>
<proteinExistence type="predicted"/>
<evidence type="ECO:0000313" key="3">
    <source>
        <dbReference type="Proteomes" id="UP001499851"/>
    </source>
</evidence>
<evidence type="ECO:0008006" key="4">
    <source>
        <dbReference type="Google" id="ProtNLM"/>
    </source>
</evidence>
<feature type="transmembrane region" description="Helical" evidence="1">
    <location>
        <begin position="6"/>
        <end position="29"/>
    </location>
</feature>
<dbReference type="Proteomes" id="UP001499851">
    <property type="component" value="Unassembled WGS sequence"/>
</dbReference>
<feature type="transmembrane region" description="Helical" evidence="1">
    <location>
        <begin position="50"/>
        <end position="71"/>
    </location>
</feature>
<sequence>MTVLYDVAAMLVLAAALALLILLVLRLIAPGAVRRRDDGPKPTRAARIESWTFAALFILAMVAAGAAQVAYGAPTGERGPVTIEVLEVRECERPPAGLGLSVACDVSGWSVTAADEPRPGGPLRVSGGTAVEAGDRVAEYRLTGWQALLRLSLPESQWRSTADESKPDLRWMSALPVLLAAGYGAARRAVARRTAAAA</sequence>
<keyword evidence="1" id="KW-1133">Transmembrane helix</keyword>
<keyword evidence="1" id="KW-0812">Transmembrane</keyword>
<dbReference type="RefSeq" id="WP_344489436.1">
    <property type="nucleotide sequence ID" value="NZ_BAAAQF010000017.1"/>
</dbReference>
<evidence type="ECO:0000256" key="1">
    <source>
        <dbReference type="SAM" id="Phobius"/>
    </source>
</evidence>
<name>A0ABP4TDY5_9ACTN</name>
<protein>
    <recommendedName>
        <fullName evidence="4">DUF3592 domain-containing protein</fullName>
    </recommendedName>
</protein>
<accession>A0ABP4TDY5</accession>
<reference evidence="3" key="1">
    <citation type="journal article" date="2019" name="Int. J. Syst. Evol. Microbiol.">
        <title>The Global Catalogue of Microorganisms (GCM) 10K type strain sequencing project: providing services to taxonomists for standard genome sequencing and annotation.</title>
        <authorList>
            <consortium name="The Broad Institute Genomics Platform"/>
            <consortium name="The Broad Institute Genome Sequencing Center for Infectious Disease"/>
            <person name="Wu L."/>
            <person name="Ma J."/>
        </authorList>
    </citation>
    <scope>NUCLEOTIDE SEQUENCE [LARGE SCALE GENOMIC DNA]</scope>
    <source>
        <strain evidence="3">JCM 16001</strain>
    </source>
</reference>
<dbReference type="EMBL" id="BAAAQF010000017">
    <property type="protein sequence ID" value="GAA1686514.1"/>
    <property type="molecule type" value="Genomic_DNA"/>
</dbReference>
<evidence type="ECO:0000313" key="2">
    <source>
        <dbReference type="EMBL" id="GAA1686514.1"/>
    </source>
</evidence>